<evidence type="ECO:0000313" key="2">
    <source>
        <dbReference type="Proteomes" id="UP000315295"/>
    </source>
</evidence>
<dbReference type="Proteomes" id="UP000315295">
    <property type="component" value="Unassembled WGS sequence"/>
</dbReference>
<proteinExistence type="predicted"/>
<evidence type="ECO:0000313" key="1">
    <source>
        <dbReference type="EMBL" id="TQD73104.1"/>
    </source>
</evidence>
<sequence length="87" mass="9562">MAFITKPLAIDSNILMFLDMDLEDVYSPHDDAFVIKIQITNALVSSILVDNGSGVSLFFDDAAEKMEILNSVNKGKTTIYTFNGTLV</sequence>
<gene>
    <name evidence="1" type="ORF">C1H46_041365</name>
</gene>
<protein>
    <submittedName>
        <fullName evidence="1">Uncharacterized protein</fullName>
    </submittedName>
</protein>
<comment type="caution">
    <text evidence="1">The sequence shown here is derived from an EMBL/GenBank/DDBJ whole genome shotgun (WGS) entry which is preliminary data.</text>
</comment>
<reference evidence="1 2" key="1">
    <citation type="journal article" date="2019" name="G3 (Bethesda)">
        <title>Sequencing of a Wild Apple (Malus baccata) Genome Unravels the Differences Between Cultivated and Wild Apple Species Regarding Disease Resistance and Cold Tolerance.</title>
        <authorList>
            <person name="Chen X."/>
        </authorList>
    </citation>
    <scope>NUCLEOTIDE SEQUENCE [LARGE SCALE GENOMIC DNA]</scope>
    <source>
        <strain evidence="2">cv. Shandingzi</strain>
        <tissue evidence="1">Leaves</tissue>
    </source>
</reference>
<keyword evidence="2" id="KW-1185">Reference proteome</keyword>
<name>A0A540KFU9_MALBA</name>
<organism evidence="1 2">
    <name type="scientific">Malus baccata</name>
    <name type="common">Siberian crab apple</name>
    <name type="synonym">Pyrus baccata</name>
    <dbReference type="NCBI Taxonomy" id="106549"/>
    <lineage>
        <taxon>Eukaryota</taxon>
        <taxon>Viridiplantae</taxon>
        <taxon>Streptophyta</taxon>
        <taxon>Embryophyta</taxon>
        <taxon>Tracheophyta</taxon>
        <taxon>Spermatophyta</taxon>
        <taxon>Magnoliopsida</taxon>
        <taxon>eudicotyledons</taxon>
        <taxon>Gunneridae</taxon>
        <taxon>Pentapetalae</taxon>
        <taxon>rosids</taxon>
        <taxon>fabids</taxon>
        <taxon>Rosales</taxon>
        <taxon>Rosaceae</taxon>
        <taxon>Amygdaloideae</taxon>
        <taxon>Maleae</taxon>
        <taxon>Malus</taxon>
    </lineage>
</organism>
<dbReference type="EMBL" id="VIEB01001330">
    <property type="protein sequence ID" value="TQD73104.1"/>
    <property type="molecule type" value="Genomic_DNA"/>
</dbReference>
<dbReference type="AlphaFoldDB" id="A0A540KFU9"/>
<accession>A0A540KFU9</accession>